<keyword evidence="4" id="KW-1185">Reference proteome</keyword>
<keyword evidence="2" id="KW-1133">Transmembrane helix</keyword>
<accession>A0A6G9QFR0</accession>
<dbReference type="RefSeq" id="WP_167675018.1">
    <property type="nucleotide sequence ID" value="NZ_CP050313.1"/>
</dbReference>
<dbReference type="AlphaFoldDB" id="A0A6G9QFR0"/>
<proteinExistence type="predicted"/>
<keyword evidence="2" id="KW-0472">Membrane</keyword>
<evidence type="ECO:0000256" key="2">
    <source>
        <dbReference type="SAM" id="Phobius"/>
    </source>
</evidence>
<feature type="coiled-coil region" evidence="1">
    <location>
        <begin position="46"/>
        <end position="73"/>
    </location>
</feature>
<organism evidence="3 4">
    <name type="scientific">Shewanella aestuarii</name>
    <dbReference type="NCBI Taxonomy" id="1028752"/>
    <lineage>
        <taxon>Bacteria</taxon>
        <taxon>Pseudomonadati</taxon>
        <taxon>Pseudomonadota</taxon>
        <taxon>Gammaproteobacteria</taxon>
        <taxon>Alteromonadales</taxon>
        <taxon>Shewanellaceae</taxon>
        <taxon>Shewanella</taxon>
    </lineage>
</organism>
<dbReference type="Proteomes" id="UP000502608">
    <property type="component" value="Chromosome"/>
</dbReference>
<keyword evidence="2" id="KW-0812">Transmembrane</keyword>
<name>A0A6G9QFR0_9GAMM</name>
<dbReference type="KEGG" id="saes:HBH39_01670"/>
<reference evidence="3 4" key="1">
    <citation type="submission" date="2020-03" db="EMBL/GenBank/DDBJ databases">
        <title>Complete genome sequence of Shewanella sp.</title>
        <authorList>
            <person name="Kim Y.-S."/>
            <person name="Kim S.-J."/>
            <person name="Jung H.-K."/>
            <person name="Kim K.-H."/>
        </authorList>
    </citation>
    <scope>NUCLEOTIDE SEQUENCE [LARGE SCALE GENOMIC DNA]</scope>
    <source>
        <strain evidence="3 4">PN3F2</strain>
    </source>
</reference>
<evidence type="ECO:0000256" key="1">
    <source>
        <dbReference type="SAM" id="Coils"/>
    </source>
</evidence>
<dbReference type="EMBL" id="CP050313">
    <property type="protein sequence ID" value="QIR13360.1"/>
    <property type="molecule type" value="Genomic_DNA"/>
</dbReference>
<sequence length="218" mass="24733">MAQQWQELGSKFNGLSQRERVLVAAATLILLGFIAFLPLESIWNEQSKLTKQVQGLQQESNILEQQIALYQQRLTLDPDADYQQRLTLLNQQMADVDAELALQMVDMVPADYMPTVLAQLLSKGKGIKLLSFASIPPVALLQVGEEDKMNLYSHGIKLTIEGDYFSVLNFVQAVETMPDKLYWKRLDYQVIQHPKASVELELYTLSINKDFISVAKQD</sequence>
<gene>
    <name evidence="3" type="ORF">HBH39_01670</name>
</gene>
<feature type="transmembrane region" description="Helical" evidence="2">
    <location>
        <begin position="21"/>
        <end position="39"/>
    </location>
</feature>
<keyword evidence="1" id="KW-0175">Coiled coil</keyword>
<evidence type="ECO:0000313" key="3">
    <source>
        <dbReference type="EMBL" id="QIR13360.1"/>
    </source>
</evidence>
<protein>
    <submittedName>
        <fullName evidence="3">MSHA biogenesis protein MshJ</fullName>
    </submittedName>
</protein>
<evidence type="ECO:0000313" key="4">
    <source>
        <dbReference type="Proteomes" id="UP000502608"/>
    </source>
</evidence>